<protein>
    <submittedName>
        <fullName evidence="1">Uncharacterized protein</fullName>
    </submittedName>
</protein>
<dbReference type="EMBL" id="ML986669">
    <property type="protein sequence ID" value="KAF2260929.1"/>
    <property type="molecule type" value="Genomic_DNA"/>
</dbReference>
<dbReference type="Proteomes" id="UP000800093">
    <property type="component" value="Unassembled WGS sequence"/>
</dbReference>
<organism evidence="1 2">
    <name type="scientific">Lojkania enalia</name>
    <dbReference type="NCBI Taxonomy" id="147567"/>
    <lineage>
        <taxon>Eukaryota</taxon>
        <taxon>Fungi</taxon>
        <taxon>Dikarya</taxon>
        <taxon>Ascomycota</taxon>
        <taxon>Pezizomycotina</taxon>
        <taxon>Dothideomycetes</taxon>
        <taxon>Pleosporomycetidae</taxon>
        <taxon>Pleosporales</taxon>
        <taxon>Pleosporales incertae sedis</taxon>
        <taxon>Lojkania</taxon>
    </lineage>
</organism>
<evidence type="ECO:0000313" key="1">
    <source>
        <dbReference type="EMBL" id="KAF2260929.1"/>
    </source>
</evidence>
<dbReference type="AlphaFoldDB" id="A0A9P4K7J0"/>
<accession>A0A9P4K7J0</accession>
<proteinExistence type="predicted"/>
<reference evidence="2" key="1">
    <citation type="journal article" date="2020" name="Stud. Mycol.">
        <title>101 Dothideomycetes genomes: A test case for predicting lifestyles and emergence of pathogens.</title>
        <authorList>
            <person name="Haridas S."/>
            <person name="Albert R."/>
            <person name="Binder M."/>
            <person name="Bloem J."/>
            <person name="LaButti K."/>
            <person name="Salamov A."/>
            <person name="Andreopoulos B."/>
            <person name="Baker S."/>
            <person name="Barry K."/>
            <person name="Bills G."/>
            <person name="Bluhm B."/>
            <person name="Cannon C."/>
            <person name="Castanera R."/>
            <person name="Culley D."/>
            <person name="Daum C."/>
            <person name="Ezra D."/>
            <person name="Gonzalez J."/>
            <person name="Henrissat B."/>
            <person name="Kuo A."/>
            <person name="Liang C."/>
            <person name="Lipzen A."/>
            <person name="Lutzoni F."/>
            <person name="Magnuson J."/>
            <person name="Mondo S."/>
            <person name="Nolan M."/>
            <person name="Ohm R."/>
            <person name="Pangilinan J."/>
            <person name="Park H.-J."/>
            <person name="Ramirez L."/>
            <person name="Alfaro M."/>
            <person name="Sun H."/>
            <person name="Tritt A."/>
            <person name="Yoshinaga Y."/>
            <person name="Zwiers L.-H."/>
            <person name="Turgeon B."/>
            <person name="Goodwin S."/>
            <person name="Spatafora J."/>
            <person name="Crous P."/>
            <person name="Grigoriev I."/>
        </authorList>
    </citation>
    <scope>NUCLEOTIDE SEQUENCE [LARGE SCALE GENOMIC DNA]</scope>
    <source>
        <strain evidence="2">CBS 304.66</strain>
    </source>
</reference>
<keyword evidence="2" id="KW-1185">Reference proteome</keyword>
<name>A0A9P4K7J0_9PLEO</name>
<sequence>MLLLAEATTSSILQSNLAQHTRYCSIPDSEHRPPEYMSISPAMVDALDVERCRFDKAAGRKKVLIIPDFVMAAGGNPLPRKVHMTCLEDLSCWSVWRRTMVCPLHTFFSEEEIFIFSAIQNEGYRYQGSRSSHMTPIQLWTLQLSIRPDHSGRHVAGPFFQAASATSKVSASSLPRDVSSCDTGLRIAQRLVAVTCELANRTLSAQLVATNTGACIRNGVSVPRRGI</sequence>
<evidence type="ECO:0000313" key="2">
    <source>
        <dbReference type="Proteomes" id="UP000800093"/>
    </source>
</evidence>
<gene>
    <name evidence="1" type="ORF">CC78DRAFT_619882</name>
</gene>
<comment type="caution">
    <text evidence="1">The sequence shown here is derived from an EMBL/GenBank/DDBJ whole genome shotgun (WGS) entry which is preliminary data.</text>
</comment>